<reference evidence="5 6" key="1">
    <citation type="submission" date="2024-11" db="EMBL/GenBank/DDBJ databases">
        <title>Adaptive evolution of stress response genes in parasites aligns with host niche diversity.</title>
        <authorList>
            <person name="Hahn C."/>
            <person name="Resl P."/>
        </authorList>
    </citation>
    <scope>NUCLEOTIDE SEQUENCE [LARGE SCALE GENOMIC DNA]</scope>
    <source>
        <strain evidence="5">EGGRZ-B1_66</strain>
        <tissue evidence="5">Body</tissue>
    </source>
</reference>
<evidence type="ECO:0000313" key="5">
    <source>
        <dbReference type="EMBL" id="KAL3317530.1"/>
    </source>
</evidence>
<dbReference type="PANTHER" id="PTHR10574">
    <property type="entry name" value="NETRIN/LAMININ-RELATED"/>
    <property type="match status" value="1"/>
</dbReference>
<dbReference type="Pfam" id="PF00053">
    <property type="entry name" value="EGF_laminin"/>
    <property type="match status" value="2"/>
</dbReference>
<evidence type="ECO:0000256" key="2">
    <source>
        <dbReference type="ARBA" id="ARBA00023292"/>
    </source>
</evidence>
<dbReference type="InterPro" id="IPR002049">
    <property type="entry name" value="LE_dom"/>
</dbReference>
<sequence>MRKDGGLICESCECSPIGTRADENGQLICNMYSGKCQCKHNTIAGDKCDKCQENYWGFSENGCKQCQNCGPKYRCDPKTGECICPEGSEKGPSGLCDQCSNGYFYDSSRGECITVLIKSCNCHEAGTERGQCDVNGKCKCKLGYDGAQCNECKMGYFGFPGCEPCNCNKAGSFISESIKDIDSALVPCDSEGKCLCKGNVQGEKCDQCKLGTFGLTQSYPLGCYRCFCHPLDSKLHTCEGRLVEEGPSSEAKSKIINPDIKTLTLGYNYDKSFILLDDDLLKGDKTNNYGNILLKFNTVCEGNCFQAPAETDQPPKPFQGRIREDTTRIYARIVSMIGKDKIELIYQPHEDNTLNAMWREIWLRDKDWVIKSYKTGYEIGYRPIRRLVMLALTNIVEVYVKVKELPKANSTVM</sequence>
<dbReference type="Gene3D" id="2.170.300.10">
    <property type="entry name" value="Tie2 ligand-binding domain superfamily"/>
    <property type="match status" value="1"/>
</dbReference>
<dbReference type="AlphaFoldDB" id="A0ABD2QD96"/>
<dbReference type="EMBL" id="JBJKFK010000371">
    <property type="protein sequence ID" value="KAL3317530.1"/>
    <property type="molecule type" value="Genomic_DNA"/>
</dbReference>
<evidence type="ECO:0000256" key="1">
    <source>
        <dbReference type="ARBA" id="ARBA00023157"/>
    </source>
</evidence>
<proteinExistence type="predicted"/>
<dbReference type="PROSITE" id="PS50027">
    <property type="entry name" value="EGF_LAM_2"/>
    <property type="match status" value="3"/>
</dbReference>
<evidence type="ECO:0000259" key="4">
    <source>
        <dbReference type="PROSITE" id="PS50027"/>
    </source>
</evidence>
<comment type="caution">
    <text evidence="5">The sequence shown here is derived from an EMBL/GenBank/DDBJ whole genome shotgun (WGS) entry which is preliminary data.</text>
</comment>
<feature type="domain" description="Laminin EGF-like" evidence="4">
    <location>
        <begin position="12"/>
        <end position="65"/>
    </location>
</feature>
<dbReference type="Proteomes" id="UP001626550">
    <property type="component" value="Unassembled WGS sequence"/>
</dbReference>
<keyword evidence="6" id="KW-1185">Reference proteome</keyword>
<dbReference type="CDD" id="cd00055">
    <property type="entry name" value="EGF_Lam"/>
    <property type="match status" value="4"/>
</dbReference>
<protein>
    <recommendedName>
        <fullName evidence="4">Laminin EGF-like domain-containing protein</fullName>
    </recommendedName>
</protein>
<feature type="domain" description="Laminin EGF-like" evidence="4">
    <location>
        <begin position="165"/>
        <end position="225"/>
    </location>
</feature>
<organism evidence="5 6">
    <name type="scientific">Cichlidogyrus casuarinus</name>
    <dbReference type="NCBI Taxonomy" id="1844966"/>
    <lineage>
        <taxon>Eukaryota</taxon>
        <taxon>Metazoa</taxon>
        <taxon>Spiralia</taxon>
        <taxon>Lophotrochozoa</taxon>
        <taxon>Platyhelminthes</taxon>
        <taxon>Monogenea</taxon>
        <taxon>Monopisthocotylea</taxon>
        <taxon>Dactylogyridea</taxon>
        <taxon>Ancyrocephalidae</taxon>
        <taxon>Cichlidogyrus</taxon>
    </lineage>
</organism>
<evidence type="ECO:0000256" key="3">
    <source>
        <dbReference type="PROSITE-ProRule" id="PRU00460"/>
    </source>
</evidence>
<feature type="disulfide bond" evidence="3">
    <location>
        <begin position="140"/>
        <end position="149"/>
    </location>
</feature>
<keyword evidence="2 3" id="KW-0424">Laminin EGF-like domain</keyword>
<feature type="domain" description="Laminin EGF-like" evidence="4">
    <location>
        <begin position="120"/>
        <end position="164"/>
    </location>
</feature>
<feature type="disulfide bond" evidence="3">
    <location>
        <begin position="120"/>
        <end position="132"/>
    </location>
</feature>
<dbReference type="InterPro" id="IPR050440">
    <property type="entry name" value="Laminin/Netrin_ECM"/>
</dbReference>
<dbReference type="SMART" id="SM00180">
    <property type="entry name" value="EGF_Lam"/>
    <property type="match status" value="4"/>
</dbReference>
<evidence type="ECO:0000313" key="6">
    <source>
        <dbReference type="Proteomes" id="UP001626550"/>
    </source>
</evidence>
<accession>A0ABD2QD96</accession>
<gene>
    <name evidence="5" type="ORF">Ciccas_003822</name>
</gene>
<dbReference type="SUPFAM" id="SSF57196">
    <property type="entry name" value="EGF/Laminin"/>
    <property type="match status" value="1"/>
</dbReference>
<comment type="caution">
    <text evidence="3">Lacks conserved residue(s) required for the propagation of feature annotation.</text>
</comment>
<keyword evidence="1 3" id="KW-1015">Disulfide bond</keyword>
<name>A0ABD2QD96_9PLAT</name>
<feature type="disulfide bond" evidence="3">
    <location>
        <begin position="196"/>
        <end position="205"/>
    </location>
</feature>
<dbReference type="PANTHER" id="PTHR10574:SF440">
    <property type="entry name" value="LAMININ EGF-LIKE DOMAIN-CONTAINING PROTEIN"/>
    <property type="match status" value="1"/>
</dbReference>
<dbReference type="PROSITE" id="PS01248">
    <property type="entry name" value="EGF_LAM_1"/>
    <property type="match status" value="1"/>
</dbReference>
<dbReference type="Gene3D" id="2.10.25.10">
    <property type="entry name" value="Laminin"/>
    <property type="match status" value="2"/>
</dbReference>